<evidence type="ECO:0000256" key="4">
    <source>
        <dbReference type="ARBA" id="ARBA00039118"/>
    </source>
</evidence>
<feature type="compositionally biased region" description="Acidic residues" evidence="7">
    <location>
        <begin position="165"/>
        <end position="174"/>
    </location>
</feature>
<dbReference type="Pfam" id="PF00795">
    <property type="entry name" value="CN_hydrolase"/>
    <property type="match status" value="1"/>
</dbReference>
<dbReference type="GO" id="GO:0006528">
    <property type="term" value="P:asparagine metabolic process"/>
    <property type="evidence" value="ECO:0007669"/>
    <property type="project" value="TreeGrafter"/>
</dbReference>
<dbReference type="CDD" id="cd07572">
    <property type="entry name" value="nit"/>
    <property type="match status" value="1"/>
</dbReference>
<dbReference type="InterPro" id="IPR045254">
    <property type="entry name" value="Nit1/2_C-N_Hydrolase"/>
</dbReference>
<dbReference type="InterPro" id="IPR003010">
    <property type="entry name" value="C-N_Hydrolase"/>
</dbReference>
<dbReference type="GO" id="GO:0005739">
    <property type="term" value="C:mitochondrion"/>
    <property type="evidence" value="ECO:0007669"/>
    <property type="project" value="TreeGrafter"/>
</dbReference>
<dbReference type="PROSITE" id="PS50263">
    <property type="entry name" value="CN_HYDROLASE"/>
    <property type="match status" value="1"/>
</dbReference>
<name>A0A7R8WDQ1_9CRUS</name>
<feature type="compositionally biased region" description="Basic and acidic residues" evidence="7">
    <location>
        <begin position="51"/>
        <end position="61"/>
    </location>
</feature>
<evidence type="ECO:0000256" key="2">
    <source>
        <dbReference type="ARBA" id="ARBA00022801"/>
    </source>
</evidence>
<keyword evidence="2" id="KW-0378">Hydrolase</keyword>
<dbReference type="PANTHER" id="PTHR23088">
    <property type="entry name" value="NITRILASE-RELATED"/>
    <property type="match status" value="1"/>
</dbReference>
<dbReference type="SUPFAM" id="SSF56317">
    <property type="entry name" value="Carbon-nitrogen hydrolase"/>
    <property type="match status" value="1"/>
</dbReference>
<dbReference type="FunFam" id="3.60.110.10:FF:000002">
    <property type="entry name" value="Nitrilase family member 2"/>
    <property type="match status" value="1"/>
</dbReference>
<dbReference type="OrthoDB" id="10250282at2759"/>
<comment type="catalytic activity">
    <reaction evidence="6">
        <text>2-oxosuccinamate + H2O = oxaloacetate + NH4(+)</text>
        <dbReference type="Rhea" id="RHEA:59412"/>
        <dbReference type="ChEBI" id="CHEBI:15377"/>
        <dbReference type="ChEBI" id="CHEBI:16452"/>
        <dbReference type="ChEBI" id="CHEBI:28938"/>
        <dbReference type="ChEBI" id="CHEBI:57735"/>
        <dbReference type="EC" id="3.5.1.3"/>
    </reaction>
    <physiologicalReaction direction="left-to-right" evidence="6">
        <dbReference type="Rhea" id="RHEA:59413"/>
    </physiologicalReaction>
</comment>
<evidence type="ECO:0000256" key="7">
    <source>
        <dbReference type="SAM" id="MobiDB-lite"/>
    </source>
</evidence>
<comment type="catalytic activity">
    <reaction evidence="3">
        <text>2-oxoglutaramate + H2O = 2-oxoglutarate + NH4(+)</text>
        <dbReference type="Rhea" id="RHEA:32963"/>
        <dbReference type="ChEBI" id="CHEBI:15377"/>
        <dbReference type="ChEBI" id="CHEBI:16769"/>
        <dbReference type="ChEBI" id="CHEBI:16810"/>
        <dbReference type="ChEBI" id="CHEBI:28938"/>
        <dbReference type="EC" id="3.5.1.3"/>
    </reaction>
    <physiologicalReaction direction="left-to-right" evidence="3">
        <dbReference type="Rhea" id="RHEA:32964"/>
    </physiologicalReaction>
</comment>
<sequence length="561" mass="63174">MDFLKAEIERKRKQLETSGLAPENKKYFSRRDLVTKNEEEYLRRSGLIRVSESDSSAKGEGENSSSEVQGRSGEHVREKSEKSSSEESQPILPRKEVIRRLRERSEPIRLFGENDGDAFERLKTLEIQRPEVIKGFRNDFKAAMDRVDKAYLDEILKQTGKDQEANDATEEGEGGESSTEAKDSKQSGATSTDKVMTLEEIQELAKDMGKGNESIDGRVILSFFQLILRKWDEEIKTAKKEGMMEVKNKMAAATHAQTVQYLRPLFARLRKCKLFPMSLMMKFRLALVQVAVTSNKAKNVEHTVEMIRKAVAGPQASSQQLCPGKADMIVLPEVFNSPFGNKYFPEYAEPIPGESTNALSAVASEMGIYLIGGSIPERDPEGKLFNTCMVFNPKGEVVAKHRKVHLFDIDIPGKITFRESDTLAPGNSMTTFDTPWCKVGLGICYDIRFAQMAQKYTSQGCKLLVYPGAFNMTTGPAHWQLLNRARALDNQVYCVSVSPARDDAADYNAWGHSICVDPWGSVLCEAEEKEEILWADIDLEHLETVRSQIPLRLQKRPDLYD</sequence>
<evidence type="ECO:0000256" key="1">
    <source>
        <dbReference type="ARBA" id="ARBA00010613"/>
    </source>
</evidence>
<protein>
    <recommendedName>
        <fullName evidence="4">omega-amidase</fullName>
        <ecNumber evidence="4">3.5.1.3</ecNumber>
    </recommendedName>
    <alternativeName>
        <fullName evidence="5">Nitrilase homolog 2</fullName>
    </alternativeName>
</protein>
<dbReference type="InterPro" id="IPR036526">
    <property type="entry name" value="C-N_Hydrolase_sf"/>
</dbReference>
<dbReference type="SUPFAM" id="SSF158230">
    <property type="entry name" value="PRP4-like"/>
    <property type="match status" value="1"/>
</dbReference>
<evidence type="ECO:0000313" key="9">
    <source>
        <dbReference type="EMBL" id="CAD7229755.1"/>
    </source>
</evidence>
<evidence type="ECO:0000256" key="3">
    <source>
        <dbReference type="ARBA" id="ARBA00036637"/>
    </source>
</evidence>
<dbReference type="PANTHER" id="PTHR23088:SF30">
    <property type="entry name" value="OMEGA-AMIDASE NIT2"/>
    <property type="match status" value="1"/>
</dbReference>
<dbReference type="GO" id="GO:0050152">
    <property type="term" value="F:omega-amidase activity"/>
    <property type="evidence" value="ECO:0007669"/>
    <property type="project" value="UniProtKB-EC"/>
</dbReference>
<dbReference type="AlphaFoldDB" id="A0A7R8WDQ1"/>
<evidence type="ECO:0000256" key="5">
    <source>
        <dbReference type="ARBA" id="ARBA00041576"/>
    </source>
</evidence>
<dbReference type="GO" id="GO:0006541">
    <property type="term" value="P:glutamine metabolic process"/>
    <property type="evidence" value="ECO:0007669"/>
    <property type="project" value="TreeGrafter"/>
</dbReference>
<feature type="region of interest" description="Disordered" evidence="7">
    <location>
        <begin position="158"/>
        <end position="195"/>
    </location>
</feature>
<feature type="region of interest" description="Disordered" evidence="7">
    <location>
        <begin position="45"/>
        <end position="98"/>
    </location>
</feature>
<organism evidence="9">
    <name type="scientific">Cyprideis torosa</name>
    <dbReference type="NCBI Taxonomy" id="163714"/>
    <lineage>
        <taxon>Eukaryota</taxon>
        <taxon>Metazoa</taxon>
        <taxon>Ecdysozoa</taxon>
        <taxon>Arthropoda</taxon>
        <taxon>Crustacea</taxon>
        <taxon>Oligostraca</taxon>
        <taxon>Ostracoda</taxon>
        <taxon>Podocopa</taxon>
        <taxon>Podocopida</taxon>
        <taxon>Cytherocopina</taxon>
        <taxon>Cytheroidea</taxon>
        <taxon>Cytherideidae</taxon>
        <taxon>Cyprideis</taxon>
    </lineage>
</organism>
<dbReference type="Pfam" id="PF08799">
    <property type="entry name" value="PRP4"/>
    <property type="match status" value="1"/>
</dbReference>
<dbReference type="GO" id="GO:0006107">
    <property type="term" value="P:oxaloacetate metabolic process"/>
    <property type="evidence" value="ECO:0007669"/>
    <property type="project" value="TreeGrafter"/>
</dbReference>
<dbReference type="FunFam" id="4.10.280.110:FF:000001">
    <property type="entry name" value="pre-mRNA-splicing factor 18 isoform X2"/>
    <property type="match status" value="1"/>
</dbReference>
<feature type="compositionally biased region" description="Basic and acidic residues" evidence="7">
    <location>
        <begin position="72"/>
        <end position="85"/>
    </location>
</feature>
<accession>A0A7R8WDQ1</accession>
<dbReference type="EMBL" id="OB662259">
    <property type="protein sequence ID" value="CAD7229755.1"/>
    <property type="molecule type" value="Genomic_DNA"/>
</dbReference>
<dbReference type="InterPro" id="IPR036285">
    <property type="entry name" value="PRP4-like_sf"/>
</dbReference>
<dbReference type="EC" id="3.5.1.3" evidence="4"/>
<dbReference type="Gene3D" id="3.60.110.10">
    <property type="entry name" value="Carbon-nitrogen hydrolase"/>
    <property type="match status" value="1"/>
</dbReference>
<reference evidence="9" key="1">
    <citation type="submission" date="2020-11" db="EMBL/GenBank/DDBJ databases">
        <authorList>
            <person name="Tran Van P."/>
        </authorList>
    </citation>
    <scope>NUCLEOTIDE SEQUENCE</scope>
</reference>
<dbReference type="InterPro" id="IPR014906">
    <property type="entry name" value="PRP4-like"/>
</dbReference>
<dbReference type="Gene3D" id="4.10.280.110">
    <property type="entry name" value="Pre-mRNA processing factor 4 domain"/>
    <property type="match status" value="1"/>
</dbReference>
<evidence type="ECO:0000259" key="8">
    <source>
        <dbReference type="PROSITE" id="PS50263"/>
    </source>
</evidence>
<feature type="domain" description="CN hydrolase" evidence="8">
    <location>
        <begin position="283"/>
        <end position="539"/>
    </location>
</feature>
<gene>
    <name evidence="9" type="ORF">CTOB1V02_LOCUS7621</name>
</gene>
<comment type="similarity">
    <text evidence="1">Belongs to the carbon-nitrogen hydrolase superfamily. NIT1/NIT2 family.</text>
</comment>
<proteinExistence type="inferred from homology"/>
<dbReference type="SMART" id="SM00500">
    <property type="entry name" value="SFM"/>
    <property type="match status" value="1"/>
</dbReference>
<evidence type="ECO:0000256" key="6">
    <source>
        <dbReference type="ARBA" id="ARBA00048745"/>
    </source>
</evidence>